<keyword evidence="3" id="KW-0804">Transcription</keyword>
<dbReference type="Pfam" id="PF00440">
    <property type="entry name" value="TetR_N"/>
    <property type="match status" value="1"/>
</dbReference>
<evidence type="ECO:0000256" key="1">
    <source>
        <dbReference type="ARBA" id="ARBA00023015"/>
    </source>
</evidence>
<accession>A0A920CE32</accession>
<dbReference type="Gene3D" id="1.10.357.10">
    <property type="entry name" value="Tetracycline Repressor, domain 2"/>
    <property type="match status" value="1"/>
</dbReference>
<dbReference type="PRINTS" id="PR00455">
    <property type="entry name" value="HTHTETR"/>
</dbReference>
<evidence type="ECO:0000256" key="2">
    <source>
        <dbReference type="ARBA" id="ARBA00023125"/>
    </source>
</evidence>
<evidence type="ECO:0000313" key="7">
    <source>
        <dbReference type="Proteomes" id="UP000679779"/>
    </source>
</evidence>
<dbReference type="EMBL" id="BORQ01000010">
    <property type="protein sequence ID" value="GIO34423.1"/>
    <property type="molecule type" value="Genomic_DNA"/>
</dbReference>
<evidence type="ECO:0000256" key="3">
    <source>
        <dbReference type="ARBA" id="ARBA00023163"/>
    </source>
</evidence>
<gene>
    <name evidence="6" type="primary">yfiR</name>
    <name evidence="6" type="ORF">J2TS6_55640</name>
</gene>
<dbReference type="Proteomes" id="UP000679779">
    <property type="component" value="Unassembled WGS sequence"/>
</dbReference>
<proteinExistence type="predicted"/>
<dbReference type="Gene3D" id="1.10.10.60">
    <property type="entry name" value="Homeodomain-like"/>
    <property type="match status" value="1"/>
</dbReference>
<dbReference type="PANTHER" id="PTHR47506:SF6">
    <property type="entry name" value="HTH-TYPE TRANSCRIPTIONAL REPRESSOR NEMR"/>
    <property type="match status" value="1"/>
</dbReference>
<dbReference type="PROSITE" id="PS50977">
    <property type="entry name" value="HTH_TETR_2"/>
    <property type="match status" value="1"/>
</dbReference>
<dbReference type="GO" id="GO:0003677">
    <property type="term" value="F:DNA binding"/>
    <property type="evidence" value="ECO:0007669"/>
    <property type="project" value="UniProtKB-UniRule"/>
</dbReference>
<feature type="DNA-binding region" description="H-T-H motif" evidence="4">
    <location>
        <begin position="20"/>
        <end position="39"/>
    </location>
</feature>
<reference evidence="6" key="1">
    <citation type="submission" date="2021-03" db="EMBL/GenBank/DDBJ databases">
        <title>Antimicrobial resistance genes in bacteria isolated from Japanese honey, and their potential for conferring macrolide and lincosamide resistance in the American foulbrood pathogen Paenibacillus larvae.</title>
        <authorList>
            <person name="Okamoto M."/>
            <person name="Kumagai M."/>
            <person name="Kanamori H."/>
            <person name="Takamatsu D."/>
        </authorList>
    </citation>
    <scope>NUCLEOTIDE SEQUENCE</scope>
    <source>
        <strain evidence="6">J2TS6</strain>
    </source>
</reference>
<dbReference type="PANTHER" id="PTHR47506">
    <property type="entry name" value="TRANSCRIPTIONAL REGULATORY PROTEIN"/>
    <property type="match status" value="1"/>
</dbReference>
<protein>
    <submittedName>
        <fullName evidence="6">HTH-type transcriptional regulator YfiR</fullName>
    </submittedName>
</protein>
<comment type="caution">
    <text evidence="6">The sequence shown here is derived from an EMBL/GenBank/DDBJ whole genome shotgun (WGS) entry which is preliminary data.</text>
</comment>
<dbReference type="InterPro" id="IPR009057">
    <property type="entry name" value="Homeodomain-like_sf"/>
</dbReference>
<evidence type="ECO:0000259" key="5">
    <source>
        <dbReference type="PROSITE" id="PS50977"/>
    </source>
</evidence>
<dbReference type="Pfam" id="PF17922">
    <property type="entry name" value="TetR_C_17"/>
    <property type="match status" value="1"/>
</dbReference>
<dbReference type="InterPro" id="IPR041612">
    <property type="entry name" value="YfiR_C"/>
</dbReference>
<keyword evidence="1" id="KW-0805">Transcription regulation</keyword>
<name>A0A920CE32_9BACL</name>
<dbReference type="SUPFAM" id="SSF48498">
    <property type="entry name" value="Tetracyclin repressor-like, C-terminal domain"/>
    <property type="match status" value="1"/>
</dbReference>
<dbReference type="AlphaFoldDB" id="A0A920CE32"/>
<feature type="domain" description="HTH tetR-type" evidence="5">
    <location>
        <begin position="1"/>
        <end position="57"/>
    </location>
</feature>
<evidence type="ECO:0000256" key="4">
    <source>
        <dbReference type="PROSITE-ProRule" id="PRU00335"/>
    </source>
</evidence>
<dbReference type="SUPFAM" id="SSF46689">
    <property type="entry name" value="Homeodomain-like"/>
    <property type="match status" value="1"/>
</dbReference>
<organism evidence="6 7">
    <name type="scientific">Paenibacillus albilobatus</name>
    <dbReference type="NCBI Taxonomy" id="2716884"/>
    <lineage>
        <taxon>Bacteria</taxon>
        <taxon>Bacillati</taxon>
        <taxon>Bacillota</taxon>
        <taxon>Bacilli</taxon>
        <taxon>Bacillales</taxon>
        <taxon>Paenibacillaceae</taxon>
        <taxon>Paenibacillus</taxon>
    </lineage>
</organism>
<sequence length="203" mass="23648">MQILEAAKRVFIEKGYGAATLKDIVEETGMSRGWIYLYFQSKDEIFEALLDLQDMQHERYVEELIKSSSYIWEVMITLLTQQFQELYNPPNAGLMPAFYEYFLIGWRDGQRRALLMKRYEKGVAQFAKLIQMGVDRGEFSPDMSIMDIARLAASYQEGIMTHSITVGTELASTRMQFDSLVEYLKSLLCSKWVHESDQQEEME</sequence>
<evidence type="ECO:0000313" key="6">
    <source>
        <dbReference type="EMBL" id="GIO34423.1"/>
    </source>
</evidence>
<dbReference type="InterPro" id="IPR036271">
    <property type="entry name" value="Tet_transcr_reg_TetR-rel_C_sf"/>
</dbReference>
<dbReference type="InterPro" id="IPR001647">
    <property type="entry name" value="HTH_TetR"/>
</dbReference>
<keyword evidence="7" id="KW-1185">Reference proteome</keyword>
<keyword evidence="2 4" id="KW-0238">DNA-binding</keyword>